<proteinExistence type="predicted"/>
<dbReference type="Gene3D" id="2.40.50.140">
    <property type="entry name" value="Nucleic acid-binding proteins"/>
    <property type="match status" value="1"/>
</dbReference>
<dbReference type="NCBIfam" id="TIGR00621">
    <property type="entry name" value="ssb"/>
    <property type="match status" value="1"/>
</dbReference>
<dbReference type="AlphaFoldDB" id="A0A9X1X5M8"/>
<dbReference type="SUPFAM" id="SSF50249">
    <property type="entry name" value="Nucleic acid-binding proteins"/>
    <property type="match status" value="1"/>
</dbReference>
<comment type="caution">
    <text evidence="4">The sequence shown here is derived from an EMBL/GenBank/DDBJ whole genome shotgun (WGS) entry which is preliminary data.</text>
</comment>
<name>A0A9X1X5M8_9SPHI</name>
<dbReference type="InterPro" id="IPR000424">
    <property type="entry name" value="Primosome_PriB/ssb"/>
</dbReference>
<dbReference type="PROSITE" id="PS50935">
    <property type="entry name" value="SSB"/>
    <property type="match status" value="1"/>
</dbReference>
<dbReference type="GO" id="GO:0006260">
    <property type="term" value="P:DNA replication"/>
    <property type="evidence" value="ECO:0007669"/>
    <property type="project" value="InterPro"/>
</dbReference>
<keyword evidence="5" id="KW-1185">Reference proteome</keyword>
<dbReference type="PANTHER" id="PTHR10302">
    <property type="entry name" value="SINGLE-STRANDED DNA-BINDING PROTEIN"/>
    <property type="match status" value="1"/>
</dbReference>
<dbReference type="RefSeq" id="WP_245132162.1">
    <property type="nucleotide sequence ID" value="NZ_JALJEJ010000010.1"/>
</dbReference>
<dbReference type="InterPro" id="IPR011344">
    <property type="entry name" value="ssDNA-bd"/>
</dbReference>
<evidence type="ECO:0000313" key="5">
    <source>
        <dbReference type="Proteomes" id="UP001139450"/>
    </source>
</evidence>
<evidence type="ECO:0000313" key="4">
    <source>
        <dbReference type="EMBL" id="MCJ8211494.1"/>
    </source>
</evidence>
<evidence type="ECO:0000256" key="2">
    <source>
        <dbReference type="PIRNR" id="PIRNR002070"/>
    </source>
</evidence>
<dbReference type="EMBL" id="JALJEJ010000010">
    <property type="protein sequence ID" value="MCJ8211494.1"/>
    <property type="molecule type" value="Genomic_DNA"/>
</dbReference>
<gene>
    <name evidence="4" type="primary">ssb</name>
    <name evidence="4" type="ORF">MUY27_17375</name>
</gene>
<dbReference type="GO" id="GO:0009295">
    <property type="term" value="C:nucleoid"/>
    <property type="evidence" value="ECO:0007669"/>
    <property type="project" value="TreeGrafter"/>
</dbReference>
<evidence type="ECO:0000256" key="3">
    <source>
        <dbReference type="RuleBase" id="RU000524"/>
    </source>
</evidence>
<dbReference type="Proteomes" id="UP001139450">
    <property type="component" value="Unassembled WGS sequence"/>
</dbReference>
<accession>A0A9X1X5M8</accession>
<dbReference type="GO" id="GO:0003697">
    <property type="term" value="F:single-stranded DNA binding"/>
    <property type="evidence" value="ECO:0007669"/>
    <property type="project" value="InterPro"/>
</dbReference>
<sequence length="122" mass="13802">MLTNSGVNKVILVGRIAKEPCNSSASNEPLMQCFQLVTQEFIKKNGENQEHNEWHQVKVPAGVNDERYALKKGDLVYIQGKVETRKYIDEQNIKRYVTEIIANSLQVLSPAQAQELLMLQSA</sequence>
<dbReference type="Pfam" id="PF00436">
    <property type="entry name" value="SSB"/>
    <property type="match status" value="1"/>
</dbReference>
<organism evidence="4 5">
    <name type="scientific">Mucilaginibacter straminoryzae</name>
    <dbReference type="NCBI Taxonomy" id="2932774"/>
    <lineage>
        <taxon>Bacteria</taxon>
        <taxon>Pseudomonadati</taxon>
        <taxon>Bacteroidota</taxon>
        <taxon>Sphingobacteriia</taxon>
        <taxon>Sphingobacteriales</taxon>
        <taxon>Sphingobacteriaceae</taxon>
        <taxon>Mucilaginibacter</taxon>
    </lineage>
</organism>
<dbReference type="PIRSF" id="PIRSF002070">
    <property type="entry name" value="SSB"/>
    <property type="match status" value="1"/>
</dbReference>
<dbReference type="PANTHER" id="PTHR10302:SF0">
    <property type="entry name" value="SINGLE-STRANDED DNA-BINDING PROTEIN, MITOCHONDRIAL"/>
    <property type="match status" value="1"/>
</dbReference>
<dbReference type="CDD" id="cd04496">
    <property type="entry name" value="SSB_OBF"/>
    <property type="match status" value="1"/>
</dbReference>
<keyword evidence="1 2" id="KW-0238">DNA-binding</keyword>
<dbReference type="InterPro" id="IPR012340">
    <property type="entry name" value="NA-bd_OB-fold"/>
</dbReference>
<evidence type="ECO:0000256" key="1">
    <source>
        <dbReference type="ARBA" id="ARBA00023125"/>
    </source>
</evidence>
<protein>
    <recommendedName>
        <fullName evidence="2 3">Single-stranded DNA-binding protein</fullName>
    </recommendedName>
</protein>
<reference evidence="4" key="1">
    <citation type="submission" date="2022-04" db="EMBL/GenBank/DDBJ databases">
        <title>Mucilaginibacter sp. RS28 isolated from freshwater.</title>
        <authorList>
            <person name="Ko S.-R."/>
        </authorList>
    </citation>
    <scope>NUCLEOTIDE SEQUENCE</scope>
    <source>
        <strain evidence="4">RS28</strain>
    </source>
</reference>